<dbReference type="HOGENOM" id="CLU_082080_0_1_12"/>
<evidence type="ECO:0000256" key="7">
    <source>
        <dbReference type="HAMAP-Rule" id="MF_01405"/>
    </source>
</evidence>
<comment type="function">
    <text evidence="7">Pyrophosphatase that catalyzes the hydrolysis of nucleoside triphosphates to their monophosphate derivatives, with a high preference for the non-canonical purine nucleotides XTP (xanthosine triphosphate), dITP (deoxyinosine triphosphate) and ITP. Seems to function as a house-cleaning enzyme that removes non-canonical purine nucleotides from the nucleotide pool, thus preventing their incorporation into DNA/RNA and avoiding chromosomal lesions.</text>
</comment>
<reference evidence="8 9" key="1">
    <citation type="submission" date="2013-04" db="EMBL/GenBank/DDBJ databases">
        <title>The Genome Sequence of Treponema maltophilum ATCC 51939.</title>
        <authorList>
            <consortium name="The Broad Institute Genomics Platform"/>
            <person name="Earl A."/>
            <person name="Ward D."/>
            <person name="Feldgarden M."/>
            <person name="Gevers D."/>
            <person name="Leonetti C."/>
            <person name="Blanton J.M."/>
            <person name="Dewhirst F.E."/>
            <person name="Izard J."/>
            <person name="Walker B."/>
            <person name="Young S."/>
            <person name="Zeng Q."/>
            <person name="Gargeya S."/>
            <person name="Fitzgerald M."/>
            <person name="Haas B."/>
            <person name="Abouelleil A."/>
            <person name="Allen A.W."/>
            <person name="Alvarado L."/>
            <person name="Arachchi H.M."/>
            <person name="Berlin A.M."/>
            <person name="Chapman S.B."/>
            <person name="Gainer-Dewar J."/>
            <person name="Goldberg J."/>
            <person name="Griggs A."/>
            <person name="Gujja S."/>
            <person name="Hansen M."/>
            <person name="Howarth C."/>
            <person name="Imamovic A."/>
            <person name="Ireland A."/>
            <person name="Larimer J."/>
            <person name="McCowan C."/>
            <person name="Murphy C."/>
            <person name="Pearson M."/>
            <person name="Poon T.W."/>
            <person name="Priest M."/>
            <person name="Roberts A."/>
            <person name="Saif S."/>
            <person name="Shea T."/>
            <person name="Sisk P."/>
            <person name="Sykes S."/>
            <person name="Wortman J."/>
            <person name="Nusbaum C."/>
            <person name="Birren B."/>
        </authorList>
    </citation>
    <scope>NUCLEOTIDE SEQUENCE [LARGE SCALE GENOMIC DNA]</scope>
    <source>
        <strain evidence="8 9">ATCC 51939</strain>
    </source>
</reference>
<comment type="catalytic activity">
    <reaction evidence="7">
        <text>XTP + H2O = XMP + diphosphate + H(+)</text>
        <dbReference type="Rhea" id="RHEA:28610"/>
        <dbReference type="ChEBI" id="CHEBI:15377"/>
        <dbReference type="ChEBI" id="CHEBI:15378"/>
        <dbReference type="ChEBI" id="CHEBI:33019"/>
        <dbReference type="ChEBI" id="CHEBI:57464"/>
        <dbReference type="ChEBI" id="CHEBI:61314"/>
        <dbReference type="EC" id="3.6.1.66"/>
    </reaction>
</comment>
<dbReference type="SUPFAM" id="SSF52972">
    <property type="entry name" value="ITPase-like"/>
    <property type="match status" value="1"/>
</dbReference>
<dbReference type="RefSeq" id="WP_016524819.1">
    <property type="nucleotide sequence ID" value="NZ_KE332518.1"/>
</dbReference>
<dbReference type="InterPro" id="IPR029001">
    <property type="entry name" value="ITPase-like_fam"/>
</dbReference>
<evidence type="ECO:0000313" key="8">
    <source>
        <dbReference type="EMBL" id="EPF30208.1"/>
    </source>
</evidence>
<feature type="binding site" evidence="7">
    <location>
        <position position="204"/>
    </location>
    <ligand>
        <name>substrate</name>
    </ligand>
</feature>
<sequence length="221" mass="24330">MTLYLASGNLHKKHEMQEICRPHTILIPADKGIAFNPEETGKTFFENSLIKARALWDIVHEPVLADDSGICVDILGGRPGIYSARYAGSEFPQGKPDGIGLPQEQKNKLLLDEVKKAEQSASLSGASEEKGGTQNAGGTRSCRYVCAMVLYFGKDRFYCVQETMEGTLIEDISEERGKGGFGYDPIVFLREYGKTVAELSDEEKNAVSHRGKAARKILQLL</sequence>
<feature type="binding site" evidence="7">
    <location>
        <begin position="7"/>
        <end position="12"/>
    </location>
    <ligand>
        <name>substrate</name>
    </ligand>
</feature>
<comment type="similarity">
    <text evidence="1 7">Belongs to the HAM1 NTPase family.</text>
</comment>
<proteinExistence type="inferred from homology"/>
<feature type="binding site" evidence="7">
    <location>
        <position position="68"/>
    </location>
    <ligand>
        <name>substrate</name>
    </ligand>
</feature>
<dbReference type="eggNOG" id="COG0127">
    <property type="taxonomic scope" value="Bacteria"/>
</dbReference>
<dbReference type="GO" id="GO:0009117">
    <property type="term" value="P:nucleotide metabolic process"/>
    <property type="evidence" value="ECO:0007669"/>
    <property type="project" value="UniProtKB-KW"/>
</dbReference>
<dbReference type="GO" id="GO:0000166">
    <property type="term" value="F:nucleotide binding"/>
    <property type="evidence" value="ECO:0007669"/>
    <property type="project" value="UniProtKB-KW"/>
</dbReference>
<name>S3JW89_TREMA</name>
<dbReference type="GO" id="GO:0017111">
    <property type="term" value="F:ribonucleoside triphosphate phosphatase activity"/>
    <property type="evidence" value="ECO:0007669"/>
    <property type="project" value="InterPro"/>
</dbReference>
<dbReference type="STRING" id="1125699.HMPREF9194_00522"/>
<feature type="binding site" evidence="7">
    <location>
        <begin position="181"/>
        <end position="184"/>
    </location>
    <ligand>
        <name>substrate</name>
    </ligand>
</feature>
<evidence type="ECO:0000256" key="3">
    <source>
        <dbReference type="ARBA" id="ARBA00022741"/>
    </source>
</evidence>
<protein>
    <recommendedName>
        <fullName evidence="7">dITP/XTP pyrophosphatase</fullName>
        <ecNumber evidence="7">3.6.1.66</ecNumber>
    </recommendedName>
    <alternativeName>
        <fullName evidence="7">Non-canonical purine NTP pyrophosphatase</fullName>
    </alternativeName>
    <alternativeName>
        <fullName evidence="7">Non-standard purine NTP pyrophosphatase</fullName>
    </alternativeName>
    <alternativeName>
        <fullName evidence="7">Nucleoside-triphosphate diphosphatase</fullName>
    </alternativeName>
    <alternativeName>
        <fullName evidence="7">Nucleoside-triphosphate pyrophosphatase</fullName>
        <shortName evidence="7">NTPase</shortName>
    </alternativeName>
</protein>
<evidence type="ECO:0000256" key="6">
    <source>
        <dbReference type="ARBA" id="ARBA00023080"/>
    </source>
</evidence>
<dbReference type="InterPro" id="IPR002637">
    <property type="entry name" value="RdgB/HAM1"/>
</dbReference>
<keyword evidence="5 7" id="KW-0460">Magnesium</keyword>
<keyword evidence="2 7" id="KW-0479">Metal-binding</keyword>
<feature type="active site" description="Proton acceptor" evidence="7">
    <location>
        <position position="67"/>
    </location>
</feature>
<evidence type="ECO:0000256" key="5">
    <source>
        <dbReference type="ARBA" id="ARBA00022842"/>
    </source>
</evidence>
<keyword evidence="3 7" id="KW-0547">Nucleotide-binding</keyword>
<dbReference type="AlphaFoldDB" id="S3JW89"/>
<evidence type="ECO:0000256" key="1">
    <source>
        <dbReference type="ARBA" id="ARBA00008023"/>
    </source>
</evidence>
<dbReference type="Gene3D" id="3.90.950.10">
    <property type="match status" value="1"/>
</dbReference>
<organism evidence="8 9">
    <name type="scientific">Treponema maltophilum ATCC 51939</name>
    <dbReference type="NCBI Taxonomy" id="1125699"/>
    <lineage>
        <taxon>Bacteria</taxon>
        <taxon>Pseudomonadati</taxon>
        <taxon>Spirochaetota</taxon>
        <taxon>Spirochaetia</taxon>
        <taxon>Spirochaetales</taxon>
        <taxon>Treponemataceae</taxon>
        <taxon>Treponema</taxon>
    </lineage>
</organism>
<dbReference type="EMBL" id="ATFF01000006">
    <property type="protein sequence ID" value="EPF30208.1"/>
    <property type="molecule type" value="Genomic_DNA"/>
</dbReference>
<dbReference type="InterPro" id="IPR020922">
    <property type="entry name" value="dITP/XTP_pyrophosphatase"/>
</dbReference>
<dbReference type="PATRIC" id="fig|1125699.3.peg.529"/>
<keyword evidence="4 7" id="KW-0378">Hydrolase</keyword>
<dbReference type="OrthoDB" id="9807456at2"/>
<accession>S3JW89</accession>
<dbReference type="GO" id="GO:0035870">
    <property type="term" value="F:dITP diphosphatase activity"/>
    <property type="evidence" value="ECO:0007669"/>
    <property type="project" value="UniProtKB-UniRule"/>
</dbReference>
<dbReference type="Proteomes" id="UP000014541">
    <property type="component" value="Unassembled WGS sequence"/>
</dbReference>
<dbReference type="Pfam" id="PF01725">
    <property type="entry name" value="Ham1p_like"/>
    <property type="match status" value="1"/>
</dbReference>
<dbReference type="CDD" id="cd00515">
    <property type="entry name" value="HAM1"/>
    <property type="match status" value="1"/>
</dbReference>
<dbReference type="GO" id="GO:0005829">
    <property type="term" value="C:cytosol"/>
    <property type="evidence" value="ECO:0007669"/>
    <property type="project" value="TreeGrafter"/>
</dbReference>
<evidence type="ECO:0000256" key="4">
    <source>
        <dbReference type="ARBA" id="ARBA00022801"/>
    </source>
</evidence>
<comment type="cofactor">
    <cofactor evidence="7">
        <name>Mg(2+)</name>
        <dbReference type="ChEBI" id="CHEBI:18420"/>
    </cofactor>
    <text evidence="7">Binds 1 Mg(2+) ion per subunit.</text>
</comment>
<dbReference type="GO" id="GO:0036220">
    <property type="term" value="F:ITP diphosphatase activity"/>
    <property type="evidence" value="ECO:0007669"/>
    <property type="project" value="UniProtKB-UniRule"/>
</dbReference>
<feature type="binding site" evidence="7">
    <location>
        <begin position="209"/>
        <end position="210"/>
    </location>
    <ligand>
        <name>substrate</name>
    </ligand>
</feature>
<dbReference type="GO" id="GO:0009146">
    <property type="term" value="P:purine nucleoside triphosphate catabolic process"/>
    <property type="evidence" value="ECO:0007669"/>
    <property type="project" value="UniProtKB-UniRule"/>
</dbReference>
<evidence type="ECO:0000256" key="2">
    <source>
        <dbReference type="ARBA" id="ARBA00022723"/>
    </source>
</evidence>
<feature type="binding site" evidence="7">
    <location>
        <position position="38"/>
    </location>
    <ligand>
        <name>Mg(2+)</name>
        <dbReference type="ChEBI" id="CHEBI:18420"/>
    </ligand>
</feature>
<dbReference type="EC" id="3.6.1.66" evidence="7"/>
<keyword evidence="9" id="KW-1185">Reference proteome</keyword>
<evidence type="ECO:0000313" key="9">
    <source>
        <dbReference type="Proteomes" id="UP000014541"/>
    </source>
</evidence>
<keyword evidence="6 7" id="KW-0546">Nucleotide metabolism</keyword>
<dbReference type="GO" id="GO:0046872">
    <property type="term" value="F:metal ion binding"/>
    <property type="evidence" value="ECO:0007669"/>
    <property type="project" value="UniProtKB-KW"/>
</dbReference>
<dbReference type="HAMAP" id="MF_01405">
    <property type="entry name" value="Non_canon_purine_NTPase"/>
    <property type="match status" value="1"/>
</dbReference>
<gene>
    <name evidence="8" type="ORF">HMPREF9194_00522</name>
</gene>
<feature type="binding site" evidence="7">
    <location>
        <position position="67"/>
    </location>
    <ligand>
        <name>Mg(2+)</name>
        <dbReference type="ChEBI" id="CHEBI:18420"/>
    </ligand>
</feature>
<comment type="catalytic activity">
    <reaction evidence="7">
        <text>dITP + H2O = dIMP + diphosphate + H(+)</text>
        <dbReference type="Rhea" id="RHEA:28342"/>
        <dbReference type="ChEBI" id="CHEBI:15377"/>
        <dbReference type="ChEBI" id="CHEBI:15378"/>
        <dbReference type="ChEBI" id="CHEBI:33019"/>
        <dbReference type="ChEBI" id="CHEBI:61194"/>
        <dbReference type="ChEBI" id="CHEBI:61382"/>
        <dbReference type="EC" id="3.6.1.66"/>
    </reaction>
</comment>
<dbReference type="PANTHER" id="PTHR11067:SF9">
    <property type="entry name" value="INOSINE TRIPHOSPHATE PYROPHOSPHATASE"/>
    <property type="match status" value="1"/>
</dbReference>
<comment type="catalytic activity">
    <reaction evidence="7">
        <text>ITP + H2O = IMP + diphosphate + H(+)</text>
        <dbReference type="Rhea" id="RHEA:29399"/>
        <dbReference type="ChEBI" id="CHEBI:15377"/>
        <dbReference type="ChEBI" id="CHEBI:15378"/>
        <dbReference type="ChEBI" id="CHEBI:33019"/>
        <dbReference type="ChEBI" id="CHEBI:58053"/>
        <dbReference type="ChEBI" id="CHEBI:61402"/>
        <dbReference type="EC" id="3.6.1.66"/>
    </reaction>
</comment>
<comment type="caution">
    <text evidence="8">The sequence shown here is derived from an EMBL/GenBank/DDBJ whole genome shotgun (WGS) entry which is preliminary data.</text>
</comment>
<dbReference type="GO" id="GO:0036222">
    <property type="term" value="F:XTP diphosphatase activity"/>
    <property type="evidence" value="ECO:0007669"/>
    <property type="project" value="UniProtKB-UniRule"/>
</dbReference>
<dbReference type="PANTHER" id="PTHR11067">
    <property type="entry name" value="INOSINE TRIPHOSPHATE PYROPHOSPHATASE/HAM1 PROTEIN"/>
    <property type="match status" value="1"/>
</dbReference>
<comment type="subunit">
    <text evidence="7">Homodimer.</text>
</comment>